<comment type="caution">
    <text evidence="1">The sequence shown here is derived from an EMBL/GenBank/DDBJ whole genome shotgun (WGS) entry which is preliminary data.</text>
</comment>
<proteinExistence type="predicted"/>
<accession>A0A7W6E8U3</accession>
<dbReference type="Proteomes" id="UP000542776">
    <property type="component" value="Unassembled WGS sequence"/>
</dbReference>
<dbReference type="AlphaFoldDB" id="A0A7W6E8U3"/>
<evidence type="ECO:0000313" key="2">
    <source>
        <dbReference type="Proteomes" id="UP000542776"/>
    </source>
</evidence>
<name>A0A7W6E8U3_9HYPH</name>
<evidence type="ECO:0000313" key="1">
    <source>
        <dbReference type="EMBL" id="MBB3996877.1"/>
    </source>
</evidence>
<sequence>MSKRVLFNEAEIAEPGDFDDAALFPTDAVDSLIDDAIAYPAHWAAMTVSATANSQEVRVSAGRYFEGRVVYELDASVDVNLLTQLPTVASDERWVALILRGSVETLAENRAFETSTDPEVSTPVVRSVPKVEARRLGIVVQQGLATPAPAQKPVVAETDCCIAFVRLKSSGVQEIVTGEGWRVKSLYEVEGRVTAIEVNLSALFRRTSALETDLAALAAKLNGLPVPRPEIIRQMRRDIAALRIKGDVPEGARSDFYDPGLVPDQWDFGQVAGYTAQFRVREGVQFPYSNVKIERMEVVGEDNPLINFRGRRMMPAWDEILRIENTGSGGTRDISSVVHSVVTAIQRTVAMSSVSYGPTINVCENAAEWSAVGQAAHAGSSFNANGAAYQTVGLVVDNGYTPDGYVPGHQVFAVQQIQHHSWTETYWDYITETFGFNGSVYGQTFLVANPMIATSVEIQFTKIGTEGGVKLALCETDPTGAPVVERVLAWAEKTPTELAAGGTGWKKFAIPMTFLTPGRRYAWFTVTTGNHQLQGSTANRFTGGTSFRLTDGAWAQGDQDFDFNFRVNAARFRHARTVVAFKPITLDGGMTEFRLFYPNWVPGGTKLEWEIRPFYGNGVDSDWVKLEPKDPNPLSGLPALVELRCTMLATQDLGPMIELTDKATVLTARVGNVLQAITKVLNLGLTTTTFQTLTYLDDFNDDIHNFNPRIMAGAAANAIGTTLIAPDVSTVTVLDRPEHVAVLSTYTVPAGTRFVRLAPGGNTTSITDIFFIQNIAGFAL</sequence>
<dbReference type="RefSeq" id="WP_183197873.1">
    <property type="nucleotide sequence ID" value="NZ_JACIEK010000001.1"/>
</dbReference>
<reference evidence="1 2" key="1">
    <citation type="submission" date="2020-08" db="EMBL/GenBank/DDBJ databases">
        <title>Genomic Encyclopedia of Type Strains, Phase IV (KMG-IV): sequencing the most valuable type-strain genomes for metagenomic binning, comparative biology and taxonomic classification.</title>
        <authorList>
            <person name="Goeker M."/>
        </authorList>
    </citation>
    <scope>NUCLEOTIDE SEQUENCE [LARGE SCALE GENOMIC DNA]</scope>
    <source>
        <strain evidence="1 2">DSM 102238</strain>
    </source>
</reference>
<gene>
    <name evidence="1" type="ORF">GGR04_000698</name>
</gene>
<protein>
    <submittedName>
        <fullName evidence="1">Uncharacterized protein</fullName>
    </submittedName>
</protein>
<organism evidence="1 2">
    <name type="scientific">Aureimonas pseudogalii</name>
    <dbReference type="NCBI Taxonomy" id="1744844"/>
    <lineage>
        <taxon>Bacteria</taxon>
        <taxon>Pseudomonadati</taxon>
        <taxon>Pseudomonadota</taxon>
        <taxon>Alphaproteobacteria</taxon>
        <taxon>Hyphomicrobiales</taxon>
        <taxon>Aurantimonadaceae</taxon>
        <taxon>Aureimonas</taxon>
    </lineage>
</organism>
<keyword evidence="2" id="KW-1185">Reference proteome</keyword>
<dbReference type="EMBL" id="JACIEK010000001">
    <property type="protein sequence ID" value="MBB3996877.1"/>
    <property type="molecule type" value="Genomic_DNA"/>
</dbReference>